<evidence type="ECO:0000256" key="2">
    <source>
        <dbReference type="ARBA" id="ARBA00022723"/>
    </source>
</evidence>
<proteinExistence type="inferred from homology"/>
<keyword evidence="7" id="KW-1133">Transmembrane helix</keyword>
<sequence length="309" mass="33377">MFDHFAYSVLVAPVLVLLVTWPLADRLRPAFAARVFAWSAVAAAVCTTTNVVAFALKALAELPVVAGWGGWSAEVVKADTAHVPWATGLSVVWFAVSVVAVLLGWRRYRASLRGAWEEVDHLDAGEGEGDEVVVVPDDRVDAFALPGRPDAEGRVVVTTGLRDALSERQYAAVLAHERAHLDGGHHQLVWFTRLAAYAQPLLWPLVKKVAYLVERAADEEAARVTGSRADVARAIAHAALAVNGAGPSARPPGLLAMSSGVVPRRMAAMTGPEVRRRWLLGMPVLLAASTIVWTGECAYDFYELLAYRR</sequence>
<dbReference type="EMBL" id="RJKE01000001">
    <property type="protein sequence ID" value="ROO86322.1"/>
    <property type="molecule type" value="Genomic_DNA"/>
</dbReference>
<organism evidence="9 10">
    <name type="scientific">Actinocorallia herbida</name>
    <dbReference type="NCBI Taxonomy" id="58109"/>
    <lineage>
        <taxon>Bacteria</taxon>
        <taxon>Bacillati</taxon>
        <taxon>Actinomycetota</taxon>
        <taxon>Actinomycetes</taxon>
        <taxon>Streptosporangiales</taxon>
        <taxon>Thermomonosporaceae</taxon>
        <taxon>Actinocorallia</taxon>
    </lineage>
</organism>
<comment type="similarity">
    <text evidence="6">Belongs to the peptidase M48 family.</text>
</comment>
<keyword evidence="7" id="KW-0472">Membrane</keyword>
<keyword evidence="10" id="KW-1185">Reference proteome</keyword>
<dbReference type="OrthoDB" id="3541294at2"/>
<gene>
    <name evidence="9" type="ORF">EDD29_3886</name>
</gene>
<evidence type="ECO:0000256" key="6">
    <source>
        <dbReference type="RuleBase" id="RU003983"/>
    </source>
</evidence>
<feature type="transmembrane region" description="Helical" evidence="7">
    <location>
        <begin position="278"/>
        <end position="295"/>
    </location>
</feature>
<dbReference type="InterPro" id="IPR052173">
    <property type="entry name" value="Beta-lactam_resp_regulator"/>
</dbReference>
<dbReference type="Pfam" id="PF01435">
    <property type="entry name" value="Peptidase_M48"/>
    <property type="match status" value="1"/>
</dbReference>
<evidence type="ECO:0000256" key="3">
    <source>
        <dbReference type="ARBA" id="ARBA00022801"/>
    </source>
</evidence>
<comment type="caution">
    <text evidence="9">The sequence shown here is derived from an EMBL/GenBank/DDBJ whole genome shotgun (WGS) entry which is preliminary data.</text>
</comment>
<feature type="transmembrane region" description="Helical" evidence="7">
    <location>
        <begin position="85"/>
        <end position="105"/>
    </location>
</feature>
<accession>A0A3N1CYG3</accession>
<evidence type="ECO:0000256" key="4">
    <source>
        <dbReference type="ARBA" id="ARBA00022833"/>
    </source>
</evidence>
<dbReference type="Gene3D" id="3.30.2010.10">
    <property type="entry name" value="Metalloproteases ('zincins'), catalytic domain"/>
    <property type="match status" value="1"/>
</dbReference>
<keyword evidence="3 6" id="KW-0378">Hydrolase</keyword>
<dbReference type="GO" id="GO:0006508">
    <property type="term" value="P:proteolysis"/>
    <property type="evidence" value="ECO:0007669"/>
    <property type="project" value="UniProtKB-KW"/>
</dbReference>
<feature type="domain" description="Peptidase M48" evidence="8">
    <location>
        <begin position="131"/>
        <end position="186"/>
    </location>
</feature>
<dbReference type="PANTHER" id="PTHR34978">
    <property type="entry name" value="POSSIBLE SENSOR-TRANSDUCER PROTEIN BLAR"/>
    <property type="match status" value="1"/>
</dbReference>
<evidence type="ECO:0000313" key="10">
    <source>
        <dbReference type="Proteomes" id="UP000272400"/>
    </source>
</evidence>
<dbReference type="GO" id="GO:0004222">
    <property type="term" value="F:metalloendopeptidase activity"/>
    <property type="evidence" value="ECO:0007669"/>
    <property type="project" value="InterPro"/>
</dbReference>
<feature type="transmembrane region" description="Helical" evidence="7">
    <location>
        <begin position="36"/>
        <end position="56"/>
    </location>
</feature>
<dbReference type="CDD" id="cd07326">
    <property type="entry name" value="M56_BlaR1_MecR1_like"/>
    <property type="match status" value="1"/>
</dbReference>
<keyword evidence="5 6" id="KW-0482">Metalloprotease</keyword>
<keyword evidence="1 6" id="KW-0645">Protease</keyword>
<evidence type="ECO:0000313" key="9">
    <source>
        <dbReference type="EMBL" id="ROO86322.1"/>
    </source>
</evidence>
<dbReference type="GO" id="GO:0046872">
    <property type="term" value="F:metal ion binding"/>
    <property type="evidence" value="ECO:0007669"/>
    <property type="project" value="UniProtKB-KW"/>
</dbReference>
<evidence type="ECO:0000256" key="1">
    <source>
        <dbReference type="ARBA" id="ARBA00022670"/>
    </source>
</evidence>
<dbReference type="PANTHER" id="PTHR34978:SF3">
    <property type="entry name" value="SLR0241 PROTEIN"/>
    <property type="match status" value="1"/>
</dbReference>
<dbReference type="AlphaFoldDB" id="A0A3N1CYG3"/>
<keyword evidence="2" id="KW-0479">Metal-binding</keyword>
<keyword evidence="7" id="KW-0812">Transmembrane</keyword>
<comment type="cofactor">
    <cofactor evidence="6">
        <name>Zn(2+)</name>
        <dbReference type="ChEBI" id="CHEBI:29105"/>
    </cofactor>
    <text evidence="6">Binds 1 zinc ion per subunit.</text>
</comment>
<dbReference type="InterPro" id="IPR001915">
    <property type="entry name" value="Peptidase_M48"/>
</dbReference>
<dbReference type="Proteomes" id="UP000272400">
    <property type="component" value="Unassembled WGS sequence"/>
</dbReference>
<name>A0A3N1CYG3_9ACTN</name>
<evidence type="ECO:0000256" key="5">
    <source>
        <dbReference type="ARBA" id="ARBA00023049"/>
    </source>
</evidence>
<evidence type="ECO:0000256" key="7">
    <source>
        <dbReference type="SAM" id="Phobius"/>
    </source>
</evidence>
<reference evidence="9 10" key="1">
    <citation type="submission" date="2018-11" db="EMBL/GenBank/DDBJ databases">
        <title>Sequencing the genomes of 1000 actinobacteria strains.</title>
        <authorList>
            <person name="Klenk H.-P."/>
        </authorList>
    </citation>
    <scope>NUCLEOTIDE SEQUENCE [LARGE SCALE GENOMIC DNA]</scope>
    <source>
        <strain evidence="9 10">DSM 44254</strain>
    </source>
</reference>
<evidence type="ECO:0000259" key="8">
    <source>
        <dbReference type="Pfam" id="PF01435"/>
    </source>
</evidence>
<protein>
    <submittedName>
        <fullName evidence="9">Peptidase M48-like protein</fullName>
    </submittedName>
</protein>
<feature type="transmembrane region" description="Helical" evidence="7">
    <location>
        <begin position="6"/>
        <end position="24"/>
    </location>
</feature>
<keyword evidence="4 6" id="KW-0862">Zinc</keyword>